<evidence type="ECO:0000259" key="5">
    <source>
        <dbReference type="PROSITE" id="PS50931"/>
    </source>
</evidence>
<evidence type="ECO:0000256" key="1">
    <source>
        <dbReference type="ARBA" id="ARBA00009437"/>
    </source>
</evidence>
<dbReference type="Pfam" id="PF03466">
    <property type="entry name" value="LysR_substrate"/>
    <property type="match status" value="1"/>
</dbReference>
<feature type="domain" description="HTH lysR-type" evidence="5">
    <location>
        <begin position="6"/>
        <end position="63"/>
    </location>
</feature>
<evidence type="ECO:0000313" key="7">
    <source>
        <dbReference type="Proteomes" id="UP001207742"/>
    </source>
</evidence>
<organism evidence="6 7">
    <name type="scientific">Chitinophaga nivalis</name>
    <dbReference type="NCBI Taxonomy" id="2991709"/>
    <lineage>
        <taxon>Bacteria</taxon>
        <taxon>Pseudomonadati</taxon>
        <taxon>Bacteroidota</taxon>
        <taxon>Chitinophagia</taxon>
        <taxon>Chitinophagales</taxon>
        <taxon>Chitinophagaceae</taxon>
        <taxon>Chitinophaga</taxon>
    </lineage>
</organism>
<gene>
    <name evidence="6" type="ORF">OL497_04185</name>
</gene>
<dbReference type="InterPro" id="IPR036390">
    <property type="entry name" value="WH_DNA-bd_sf"/>
</dbReference>
<dbReference type="PANTHER" id="PTHR30579">
    <property type="entry name" value="TRANSCRIPTIONAL REGULATOR"/>
    <property type="match status" value="1"/>
</dbReference>
<comment type="caution">
    <text evidence="6">The sequence shown here is derived from an EMBL/GenBank/DDBJ whole genome shotgun (WGS) entry which is preliminary data.</text>
</comment>
<dbReference type="SUPFAM" id="SSF53850">
    <property type="entry name" value="Periplasmic binding protein-like II"/>
    <property type="match status" value="1"/>
</dbReference>
<dbReference type="Gene3D" id="3.40.190.10">
    <property type="entry name" value="Periplasmic binding protein-like II"/>
    <property type="match status" value="2"/>
</dbReference>
<name>A0ABT3IGK1_9BACT</name>
<protein>
    <submittedName>
        <fullName evidence="6">LysR family transcriptional regulator</fullName>
    </submittedName>
</protein>
<keyword evidence="2" id="KW-0805">Transcription regulation</keyword>
<sequence>MIHALLDLELLRTFVLAAELDSFAKAAEQVNRSQSAVSLQIQRLEEMTGQPLFVKQGRGRRLTAAGEMLLGYARQLLDINHKAVTALTATHIAGKVKLGLLADFADSGLPTVLARFAAIHPQVEITIVIDRQGVLQQQLQAGKLDVITVFSSDLPAAAIPIGQLPMRWIGGETPAIAQQSPLPLLLFEAPCLFRTTGLAALDKVSHAWRPALTSANITGMWAAAKAGLGITVRTALGLPDGCKIISTGLPPLPEVHVLLQTQAAAPAPAVQRLTHILEETIAEQIKNIKGGKITRRV</sequence>
<evidence type="ECO:0000256" key="2">
    <source>
        <dbReference type="ARBA" id="ARBA00023015"/>
    </source>
</evidence>
<keyword evidence="7" id="KW-1185">Reference proteome</keyword>
<evidence type="ECO:0000313" key="6">
    <source>
        <dbReference type="EMBL" id="MCW3483075.1"/>
    </source>
</evidence>
<keyword evidence="4" id="KW-0804">Transcription</keyword>
<dbReference type="InterPro" id="IPR036388">
    <property type="entry name" value="WH-like_DNA-bd_sf"/>
</dbReference>
<keyword evidence="3" id="KW-0238">DNA-binding</keyword>
<dbReference type="Pfam" id="PF00126">
    <property type="entry name" value="HTH_1"/>
    <property type="match status" value="1"/>
</dbReference>
<dbReference type="RefSeq" id="WP_264728041.1">
    <property type="nucleotide sequence ID" value="NZ_JAPDNR010000001.1"/>
</dbReference>
<dbReference type="PRINTS" id="PR00039">
    <property type="entry name" value="HTHLYSR"/>
</dbReference>
<proteinExistence type="inferred from homology"/>
<comment type="similarity">
    <text evidence="1">Belongs to the LysR transcriptional regulatory family.</text>
</comment>
<dbReference type="Proteomes" id="UP001207742">
    <property type="component" value="Unassembled WGS sequence"/>
</dbReference>
<dbReference type="Gene3D" id="1.10.10.10">
    <property type="entry name" value="Winged helix-like DNA-binding domain superfamily/Winged helix DNA-binding domain"/>
    <property type="match status" value="1"/>
</dbReference>
<dbReference type="PROSITE" id="PS50931">
    <property type="entry name" value="HTH_LYSR"/>
    <property type="match status" value="1"/>
</dbReference>
<evidence type="ECO:0000256" key="4">
    <source>
        <dbReference type="ARBA" id="ARBA00023163"/>
    </source>
</evidence>
<dbReference type="PANTHER" id="PTHR30579:SF7">
    <property type="entry name" value="HTH-TYPE TRANSCRIPTIONAL REGULATOR LRHA-RELATED"/>
    <property type="match status" value="1"/>
</dbReference>
<evidence type="ECO:0000256" key="3">
    <source>
        <dbReference type="ARBA" id="ARBA00023125"/>
    </source>
</evidence>
<dbReference type="EMBL" id="JAPDNS010000001">
    <property type="protein sequence ID" value="MCW3483075.1"/>
    <property type="molecule type" value="Genomic_DNA"/>
</dbReference>
<dbReference type="InterPro" id="IPR005119">
    <property type="entry name" value="LysR_subst-bd"/>
</dbReference>
<dbReference type="SUPFAM" id="SSF46785">
    <property type="entry name" value="Winged helix' DNA-binding domain"/>
    <property type="match status" value="1"/>
</dbReference>
<dbReference type="InterPro" id="IPR050176">
    <property type="entry name" value="LTTR"/>
</dbReference>
<reference evidence="6 7" key="1">
    <citation type="submission" date="2022-10" db="EMBL/GenBank/DDBJ databases">
        <title>Chitinophaga nivalis PC15 sp. nov., isolated from Pyeongchang county, South Korea.</title>
        <authorList>
            <person name="Trinh H.N."/>
        </authorList>
    </citation>
    <scope>NUCLEOTIDE SEQUENCE [LARGE SCALE GENOMIC DNA]</scope>
    <source>
        <strain evidence="6 7">PC14</strain>
    </source>
</reference>
<dbReference type="InterPro" id="IPR000847">
    <property type="entry name" value="LysR_HTH_N"/>
</dbReference>
<accession>A0ABT3IGK1</accession>